<feature type="domain" description="UvrD-like helicase ATP-binding" evidence="12">
    <location>
        <begin position="198"/>
        <end position="494"/>
    </location>
</feature>
<evidence type="ECO:0000256" key="8">
    <source>
        <dbReference type="ARBA" id="ARBA00034808"/>
    </source>
</evidence>
<dbReference type="InterPro" id="IPR013986">
    <property type="entry name" value="DExx_box_DNA_helicase_dom_sf"/>
</dbReference>
<comment type="catalytic activity">
    <reaction evidence="7">
        <text>Couples ATP hydrolysis with the unwinding of duplex DNA by translocating in the 3'-5' direction.</text>
        <dbReference type="EC" id="5.6.2.4"/>
    </reaction>
</comment>
<comment type="similarity">
    <text evidence="1">Belongs to the helicase family. UvrD subfamily.</text>
</comment>
<dbReference type="SUPFAM" id="SSF52540">
    <property type="entry name" value="P-loop containing nucleoside triphosphate hydrolases"/>
    <property type="match status" value="1"/>
</dbReference>
<dbReference type="GO" id="GO:0043138">
    <property type="term" value="F:3'-5' DNA helicase activity"/>
    <property type="evidence" value="ECO:0007669"/>
    <property type="project" value="UniProtKB-EC"/>
</dbReference>
<dbReference type="Proteomes" id="UP000410984">
    <property type="component" value="Unassembled WGS sequence"/>
</dbReference>
<keyword evidence="15" id="KW-1185">Reference proteome</keyword>
<dbReference type="Pfam" id="PF13361">
    <property type="entry name" value="UvrD_C"/>
    <property type="match status" value="2"/>
</dbReference>
<keyword evidence="3 10" id="KW-0378">Hydrolase</keyword>
<feature type="domain" description="UvrD-like helicase C-terminal" evidence="13">
    <location>
        <begin position="495"/>
        <end position="771"/>
    </location>
</feature>
<feature type="region of interest" description="Disordered" evidence="11">
    <location>
        <begin position="91"/>
        <end position="118"/>
    </location>
</feature>
<keyword evidence="2 10" id="KW-0547">Nucleotide-binding</keyword>
<dbReference type="GO" id="GO:0000725">
    <property type="term" value="P:recombinational repair"/>
    <property type="evidence" value="ECO:0007669"/>
    <property type="project" value="TreeGrafter"/>
</dbReference>
<dbReference type="EC" id="5.6.2.4" evidence="8"/>
<evidence type="ECO:0000256" key="4">
    <source>
        <dbReference type="ARBA" id="ARBA00022806"/>
    </source>
</evidence>
<evidence type="ECO:0000256" key="2">
    <source>
        <dbReference type="ARBA" id="ARBA00022741"/>
    </source>
</evidence>
<evidence type="ECO:0000259" key="13">
    <source>
        <dbReference type="PROSITE" id="PS51217"/>
    </source>
</evidence>
<dbReference type="InterPro" id="IPR027417">
    <property type="entry name" value="P-loop_NTPase"/>
</dbReference>
<accession>A0A509E7L8</accession>
<name>A0A509E7L8_9HYPH</name>
<dbReference type="Pfam" id="PF12705">
    <property type="entry name" value="PDDEXK_1"/>
    <property type="match status" value="1"/>
</dbReference>
<dbReference type="CDD" id="cd17932">
    <property type="entry name" value="DEXQc_UvrD"/>
    <property type="match status" value="1"/>
</dbReference>
<dbReference type="EMBL" id="CABFPH010000006">
    <property type="protein sequence ID" value="VUD70217.1"/>
    <property type="molecule type" value="Genomic_DNA"/>
</dbReference>
<dbReference type="Gene3D" id="1.10.486.10">
    <property type="entry name" value="PCRA, domain 4"/>
    <property type="match status" value="1"/>
</dbReference>
<keyword evidence="4 10" id="KW-0347">Helicase</keyword>
<dbReference type="InterPro" id="IPR010359">
    <property type="entry name" value="IrrE_HExxH"/>
</dbReference>
<dbReference type="OrthoDB" id="9806690at2"/>
<reference evidence="14 15" key="1">
    <citation type="submission" date="2019-06" db="EMBL/GenBank/DDBJ databases">
        <authorList>
            <person name="Rodrigo-Torres L."/>
            <person name="Arahal R. D."/>
            <person name="Lucena T."/>
        </authorList>
    </citation>
    <scope>NUCLEOTIDE SEQUENCE [LARGE SCALE GENOMIC DNA]</scope>
    <source>
        <strain evidence="14 15">SB0023/3</strain>
    </source>
</reference>
<dbReference type="Pfam" id="PF06114">
    <property type="entry name" value="Peptidase_M78"/>
    <property type="match status" value="1"/>
</dbReference>
<dbReference type="PANTHER" id="PTHR11070">
    <property type="entry name" value="UVRD / RECB / PCRA DNA HELICASE FAMILY MEMBER"/>
    <property type="match status" value="1"/>
</dbReference>
<sequence>MDAVEIARQSAAALHDATVAAGHDPRDPYAFAVAAAALRGIDVEKARPGAVTLDRSRATYAPADDLIVHENVGSPFEQAFLVAHEIGHAELGDGKAPPGVPAEPMDPARASEPSPEGFERIGYNRQQRREIQMDLFGRELLMPRHVVRKFHVVDGRMASAIADEFGMPFEVVAQQLLDALLLPIVPAKAQTEEGLPPPSLNARQRVAARRFSGPYLLAAGPGTGKTQTLTGRVSWLLDQNVDPRSILLLTFSNKAAGEMADRLARVDRDAAAAMQIGTFHSFGLDLIKRFVPSLRPRRLMDRAEAVELLEERFPGFDLKEYRNLYDPTRIVSEMLKAISRAKDEVVDELRYAELARDMAAAAASADAEKIAARAGEVAQVYAAYERLKADEGCLDFGDLVMRPVVLLENDEQVRDIMRKQCAHVLVDEYQDVNRASVRLLEALCGKGENLWAVGDARQSIYRFRGASSFNMSRFGKEDFEGGRRGRLQVNYRSTSEIVGAFSAFAEEMPTGGGSLSSSRGRSGAGPELRKVDSKEALPQKIAEAIEEMRRAGYSYGDQAVLCTGNEKLSDFARELELQGIPVLYLGSLFERPEVKDLLSFLSVLCDPRGMGIVRLASVPCFAMSMPDVDATLSELRRSPCLPGEWDVWIDRSSMTERGRKGLAAVAAACAGFDAGSHPWTILASLLLDRSRLAAEMSEAGDVAGRTRGIAVWQLMNFLRVQPPGRGAPVPRLLERIKRLVRLRDDRDLRQLPASARTMDAVHLMTIHGAKGLEFPVVHVPGMNADTLPRPAQTPPCPPPDGMIEGADRGGIETLHAGHDEEQECLFYVAASRARDRLLLYAATQRSDGGARALSRFVDRLGEGLSRNHVQPVPKPAASVEDAVISLRVGGEMVFTSEQIGLYESCARRFFYTHVLRIGGRRTESPFMRMHEAVRVVVHGIVEGSIAPAPTALDGAMAVALEEAGLPDPDFRQYGVHARALLEFFVATRDGHRPETTDDVVLRIGADAIRVRADDLIMHSDGRRRFRRVKTGHRRSKEGTDIAAAILTLATRQAYPDAVAELVHLADGKVSEVGMKPTMLRNRQRSLEEALRHIRAGRFPTDPGTDTCPRCPAFFICGPVPEGQLSRNW</sequence>
<keyword evidence="6" id="KW-0413">Isomerase</keyword>
<evidence type="ECO:0000256" key="5">
    <source>
        <dbReference type="ARBA" id="ARBA00022840"/>
    </source>
</evidence>
<dbReference type="GO" id="GO:0033202">
    <property type="term" value="C:DNA helicase complex"/>
    <property type="evidence" value="ECO:0007669"/>
    <property type="project" value="TreeGrafter"/>
</dbReference>
<keyword evidence="5 10" id="KW-0067">ATP-binding</keyword>
<dbReference type="GO" id="GO:0005524">
    <property type="term" value="F:ATP binding"/>
    <property type="evidence" value="ECO:0007669"/>
    <property type="project" value="UniProtKB-UniRule"/>
</dbReference>
<comment type="catalytic activity">
    <reaction evidence="9">
        <text>ATP + H2O = ADP + phosphate + H(+)</text>
        <dbReference type="Rhea" id="RHEA:13065"/>
        <dbReference type="ChEBI" id="CHEBI:15377"/>
        <dbReference type="ChEBI" id="CHEBI:15378"/>
        <dbReference type="ChEBI" id="CHEBI:30616"/>
        <dbReference type="ChEBI" id="CHEBI:43474"/>
        <dbReference type="ChEBI" id="CHEBI:456216"/>
        <dbReference type="EC" id="5.6.2.4"/>
    </reaction>
</comment>
<dbReference type="PROSITE" id="PS51198">
    <property type="entry name" value="UVRD_HELICASE_ATP_BIND"/>
    <property type="match status" value="1"/>
</dbReference>
<proteinExistence type="inferred from homology"/>
<dbReference type="Gene3D" id="3.40.50.300">
    <property type="entry name" value="P-loop containing nucleotide triphosphate hydrolases"/>
    <property type="match status" value="2"/>
</dbReference>
<feature type="binding site" evidence="10">
    <location>
        <begin position="219"/>
        <end position="226"/>
    </location>
    <ligand>
        <name>ATP</name>
        <dbReference type="ChEBI" id="CHEBI:30616"/>
    </ligand>
</feature>
<gene>
    <name evidence="14" type="primary">pcrA</name>
    <name evidence="14" type="ORF">MET9862_00780</name>
</gene>
<dbReference type="InterPro" id="IPR000212">
    <property type="entry name" value="DNA_helicase_UvrD/REP"/>
</dbReference>
<feature type="region of interest" description="Disordered" evidence="11">
    <location>
        <begin position="510"/>
        <end position="534"/>
    </location>
</feature>
<dbReference type="InterPro" id="IPR038726">
    <property type="entry name" value="PDDEXK_AddAB-type"/>
</dbReference>
<dbReference type="AlphaFoldDB" id="A0A509E7L8"/>
<evidence type="ECO:0000313" key="15">
    <source>
        <dbReference type="Proteomes" id="UP000410984"/>
    </source>
</evidence>
<evidence type="ECO:0000256" key="1">
    <source>
        <dbReference type="ARBA" id="ARBA00009922"/>
    </source>
</evidence>
<dbReference type="PROSITE" id="PS51217">
    <property type="entry name" value="UVRD_HELICASE_CTER"/>
    <property type="match status" value="1"/>
</dbReference>
<dbReference type="InterPro" id="IPR014016">
    <property type="entry name" value="UvrD-like_ATP-bd"/>
</dbReference>
<dbReference type="Pfam" id="PF00580">
    <property type="entry name" value="UvrD-helicase"/>
    <property type="match status" value="1"/>
</dbReference>
<evidence type="ECO:0000256" key="11">
    <source>
        <dbReference type="SAM" id="MobiDB-lite"/>
    </source>
</evidence>
<dbReference type="InterPro" id="IPR014017">
    <property type="entry name" value="DNA_helicase_UvrD-like_C"/>
</dbReference>
<dbReference type="PANTHER" id="PTHR11070:SF59">
    <property type="entry name" value="DNA 3'-5' HELICASE"/>
    <property type="match status" value="1"/>
</dbReference>
<dbReference type="GO" id="GO:0005829">
    <property type="term" value="C:cytosol"/>
    <property type="evidence" value="ECO:0007669"/>
    <property type="project" value="TreeGrafter"/>
</dbReference>
<evidence type="ECO:0000256" key="7">
    <source>
        <dbReference type="ARBA" id="ARBA00034617"/>
    </source>
</evidence>
<evidence type="ECO:0000256" key="9">
    <source>
        <dbReference type="ARBA" id="ARBA00048988"/>
    </source>
</evidence>
<evidence type="ECO:0000256" key="6">
    <source>
        <dbReference type="ARBA" id="ARBA00023235"/>
    </source>
</evidence>
<dbReference type="GO" id="GO:0016887">
    <property type="term" value="F:ATP hydrolysis activity"/>
    <property type="evidence" value="ECO:0007669"/>
    <property type="project" value="RHEA"/>
</dbReference>
<evidence type="ECO:0000256" key="10">
    <source>
        <dbReference type="PROSITE-ProRule" id="PRU00560"/>
    </source>
</evidence>
<dbReference type="RefSeq" id="WP_142581805.1">
    <property type="nucleotide sequence ID" value="NZ_CABFPH010000006.1"/>
</dbReference>
<evidence type="ECO:0000313" key="14">
    <source>
        <dbReference type="EMBL" id="VUD70217.1"/>
    </source>
</evidence>
<dbReference type="GO" id="GO:0003677">
    <property type="term" value="F:DNA binding"/>
    <property type="evidence" value="ECO:0007669"/>
    <property type="project" value="InterPro"/>
</dbReference>
<evidence type="ECO:0000256" key="3">
    <source>
        <dbReference type="ARBA" id="ARBA00022801"/>
    </source>
</evidence>
<evidence type="ECO:0000259" key="12">
    <source>
        <dbReference type="PROSITE" id="PS51198"/>
    </source>
</evidence>
<organism evidence="14 15">
    <name type="scientific">Methylobacterium symbioticum</name>
    <dbReference type="NCBI Taxonomy" id="2584084"/>
    <lineage>
        <taxon>Bacteria</taxon>
        <taxon>Pseudomonadati</taxon>
        <taxon>Pseudomonadota</taxon>
        <taxon>Alphaproteobacteria</taxon>
        <taxon>Hyphomicrobiales</taxon>
        <taxon>Methylobacteriaceae</taxon>
        <taxon>Methylobacterium</taxon>
    </lineage>
</organism>
<protein>
    <recommendedName>
        <fullName evidence="8">DNA 3'-5' helicase</fullName>
        <ecNumber evidence="8">5.6.2.4</ecNumber>
    </recommendedName>
</protein>
<dbReference type="Gene3D" id="1.10.10.160">
    <property type="match status" value="1"/>
</dbReference>